<feature type="domain" description="Core-binding (CB)" evidence="8">
    <location>
        <begin position="100"/>
        <end position="197"/>
    </location>
</feature>
<keyword evidence="2" id="KW-0229">DNA integration</keyword>
<dbReference type="InterPro" id="IPR011010">
    <property type="entry name" value="DNA_brk_join_enz"/>
</dbReference>
<dbReference type="GO" id="GO:0006310">
    <property type="term" value="P:DNA recombination"/>
    <property type="evidence" value="ECO:0007669"/>
    <property type="project" value="UniProtKB-KW"/>
</dbReference>
<evidence type="ECO:0000256" key="1">
    <source>
        <dbReference type="ARBA" id="ARBA00008857"/>
    </source>
</evidence>
<dbReference type="InterPro" id="IPR013762">
    <property type="entry name" value="Integrase-like_cat_sf"/>
</dbReference>
<evidence type="ECO:0000313" key="10">
    <source>
        <dbReference type="Proteomes" id="UP000264310"/>
    </source>
</evidence>
<evidence type="ECO:0000259" key="8">
    <source>
        <dbReference type="PROSITE" id="PS51900"/>
    </source>
</evidence>
<dbReference type="PROSITE" id="PS51898">
    <property type="entry name" value="TYR_RECOMBINASE"/>
    <property type="match status" value="1"/>
</dbReference>
<gene>
    <name evidence="9" type="ORF">DYI37_00575</name>
</gene>
<sequence>MANEKLTKKVVDALLPQAKDYVVWCGKLPGFGCRVRPTGHKTFIVMYRVGGRNATTKKVTIGTYGKITVEQARDDASKVLAKAELGEDVAAERARVRAEMTVSQLCDEYLREGVDHKKASTIESDKSRIEAHIRPLLGTKRIGAVTRGDISKFLRDVASGKTARPKKPGRRGSGVKGGRGTATRTVRLLGGMFTYAVRRDYLKENPCRNVLLYKDRKGERFMTTEEFRRLGETLTLAETEGLPWAFNEGKKAKHRPVRPENQREVFSPHVTAAIKLLMLTGCRLREILHLRWQDIDFERGVLNLPDSKTGQKKVLLAGSALAILSDLPRSGVYVIAGNDPEKPRADLHRPWARIIKYAGLDGLRLHDLRHSYASIGAASGIGLPALGKLLGHNNPSTTQRYAHLADDPLRRASEEIADTIAAAIGSVASEQRAQISKDETSPQLGGQTANAGIS</sequence>
<dbReference type="GO" id="GO:0015074">
    <property type="term" value="P:DNA integration"/>
    <property type="evidence" value="ECO:0007669"/>
    <property type="project" value="UniProtKB-KW"/>
</dbReference>
<dbReference type="CDD" id="cd00796">
    <property type="entry name" value="INT_Rci_Hp1_C"/>
    <property type="match status" value="1"/>
</dbReference>
<feature type="compositionally biased region" description="Polar residues" evidence="6">
    <location>
        <begin position="441"/>
        <end position="454"/>
    </location>
</feature>
<evidence type="ECO:0000256" key="6">
    <source>
        <dbReference type="SAM" id="MobiDB-lite"/>
    </source>
</evidence>
<evidence type="ECO:0000259" key="7">
    <source>
        <dbReference type="PROSITE" id="PS51898"/>
    </source>
</evidence>
<dbReference type="Gene3D" id="3.30.160.390">
    <property type="entry name" value="Integrase, DNA-binding domain"/>
    <property type="match status" value="1"/>
</dbReference>
<comment type="caution">
    <text evidence="9">The sequence shown here is derived from an EMBL/GenBank/DDBJ whole genome shotgun (WGS) entry which is preliminary data.</text>
</comment>
<dbReference type="GO" id="GO:0003677">
    <property type="term" value="F:DNA binding"/>
    <property type="evidence" value="ECO:0007669"/>
    <property type="project" value="UniProtKB-UniRule"/>
</dbReference>
<dbReference type="InterPro" id="IPR025166">
    <property type="entry name" value="Integrase_DNA_bind_dom"/>
</dbReference>
<comment type="similarity">
    <text evidence="1">Belongs to the 'phage' integrase family.</text>
</comment>
<organism evidence="9 10">
    <name type="scientific">Fulvimarina endophytica</name>
    <dbReference type="NCBI Taxonomy" id="2293836"/>
    <lineage>
        <taxon>Bacteria</taxon>
        <taxon>Pseudomonadati</taxon>
        <taxon>Pseudomonadota</taxon>
        <taxon>Alphaproteobacteria</taxon>
        <taxon>Hyphomicrobiales</taxon>
        <taxon>Aurantimonadaceae</taxon>
        <taxon>Fulvimarina</taxon>
    </lineage>
</organism>
<dbReference type="SUPFAM" id="SSF56349">
    <property type="entry name" value="DNA breaking-rejoining enzymes"/>
    <property type="match status" value="1"/>
</dbReference>
<feature type="compositionally biased region" description="Gly residues" evidence="6">
    <location>
        <begin position="171"/>
        <end position="180"/>
    </location>
</feature>
<reference evidence="9 10" key="1">
    <citation type="submission" date="2018-08" db="EMBL/GenBank/DDBJ databases">
        <title>Fulvimarina sp. 85, whole genome shotgun sequence.</title>
        <authorList>
            <person name="Tuo L."/>
        </authorList>
    </citation>
    <scope>NUCLEOTIDE SEQUENCE [LARGE SCALE GENOMIC DNA]</scope>
    <source>
        <strain evidence="9 10">85</strain>
    </source>
</reference>
<dbReference type="RefSeq" id="WP_116681261.1">
    <property type="nucleotide sequence ID" value="NZ_QURL01000001.1"/>
</dbReference>
<dbReference type="InterPro" id="IPR038488">
    <property type="entry name" value="Integrase_DNA-bd_sf"/>
</dbReference>
<feature type="region of interest" description="Disordered" evidence="6">
    <location>
        <begin position="430"/>
        <end position="454"/>
    </location>
</feature>
<dbReference type="Gene3D" id="1.10.443.10">
    <property type="entry name" value="Intergrase catalytic core"/>
    <property type="match status" value="1"/>
</dbReference>
<dbReference type="PANTHER" id="PTHR30629:SF2">
    <property type="entry name" value="PROPHAGE INTEGRASE INTS-RELATED"/>
    <property type="match status" value="1"/>
</dbReference>
<dbReference type="InterPro" id="IPR050808">
    <property type="entry name" value="Phage_Integrase"/>
</dbReference>
<dbReference type="PANTHER" id="PTHR30629">
    <property type="entry name" value="PROPHAGE INTEGRASE"/>
    <property type="match status" value="1"/>
</dbReference>
<dbReference type="InterPro" id="IPR004107">
    <property type="entry name" value="Integrase_SAM-like_N"/>
</dbReference>
<dbReference type="Pfam" id="PF13356">
    <property type="entry name" value="Arm-DNA-bind_3"/>
    <property type="match status" value="1"/>
</dbReference>
<dbReference type="InterPro" id="IPR010998">
    <property type="entry name" value="Integrase_recombinase_N"/>
</dbReference>
<dbReference type="OrthoDB" id="7615137at2"/>
<dbReference type="InterPro" id="IPR044068">
    <property type="entry name" value="CB"/>
</dbReference>
<dbReference type="Pfam" id="PF00589">
    <property type="entry name" value="Phage_integrase"/>
    <property type="match status" value="1"/>
</dbReference>
<feature type="region of interest" description="Disordered" evidence="6">
    <location>
        <begin position="157"/>
        <end position="181"/>
    </location>
</feature>
<feature type="domain" description="Tyr recombinase" evidence="7">
    <location>
        <begin position="229"/>
        <end position="414"/>
    </location>
</feature>
<evidence type="ECO:0000256" key="5">
    <source>
        <dbReference type="PROSITE-ProRule" id="PRU01248"/>
    </source>
</evidence>
<dbReference type="Proteomes" id="UP000264310">
    <property type="component" value="Unassembled WGS sequence"/>
</dbReference>
<dbReference type="Gene3D" id="1.10.150.130">
    <property type="match status" value="1"/>
</dbReference>
<evidence type="ECO:0000256" key="4">
    <source>
        <dbReference type="ARBA" id="ARBA00023172"/>
    </source>
</evidence>
<dbReference type="Pfam" id="PF14659">
    <property type="entry name" value="Phage_int_SAM_3"/>
    <property type="match status" value="1"/>
</dbReference>
<keyword evidence="10" id="KW-1185">Reference proteome</keyword>
<keyword evidence="3 5" id="KW-0238">DNA-binding</keyword>
<dbReference type="InterPro" id="IPR002104">
    <property type="entry name" value="Integrase_catalytic"/>
</dbReference>
<dbReference type="PROSITE" id="PS51900">
    <property type="entry name" value="CB"/>
    <property type="match status" value="1"/>
</dbReference>
<accession>A0A371X9X5</accession>
<evidence type="ECO:0000313" key="9">
    <source>
        <dbReference type="EMBL" id="RFC66011.1"/>
    </source>
</evidence>
<dbReference type="EMBL" id="QURL01000001">
    <property type="protein sequence ID" value="RFC66011.1"/>
    <property type="molecule type" value="Genomic_DNA"/>
</dbReference>
<protein>
    <submittedName>
        <fullName evidence="9">DUF4102 domain-containing protein</fullName>
    </submittedName>
</protein>
<dbReference type="AlphaFoldDB" id="A0A371X9X5"/>
<proteinExistence type="inferred from homology"/>
<keyword evidence="4" id="KW-0233">DNA recombination</keyword>
<name>A0A371X9X5_9HYPH</name>
<evidence type="ECO:0000256" key="2">
    <source>
        <dbReference type="ARBA" id="ARBA00022908"/>
    </source>
</evidence>
<evidence type="ECO:0000256" key="3">
    <source>
        <dbReference type="ARBA" id="ARBA00023125"/>
    </source>
</evidence>